<comment type="subcellular location">
    <subcellularLocation>
        <location evidence="3">Cytoplasm</location>
    </subcellularLocation>
</comment>
<proteinExistence type="inferred from homology"/>
<comment type="caution">
    <text evidence="7">The sequence shown here is derived from an EMBL/GenBank/DDBJ whole genome shotgun (WGS) entry which is preliminary data.</text>
</comment>
<dbReference type="InterPro" id="IPR013805">
    <property type="entry name" value="GrpE_CC"/>
</dbReference>
<accession>A0A931MDQ8</accession>
<organism evidence="7 8">
    <name type="scientific">Panacibacter microcysteis</name>
    <dbReference type="NCBI Taxonomy" id="2793269"/>
    <lineage>
        <taxon>Bacteria</taxon>
        <taxon>Pseudomonadati</taxon>
        <taxon>Bacteroidota</taxon>
        <taxon>Chitinophagia</taxon>
        <taxon>Chitinophagales</taxon>
        <taxon>Chitinophagaceae</taxon>
        <taxon>Panacibacter</taxon>
    </lineage>
</organism>
<dbReference type="SUPFAM" id="SSF51064">
    <property type="entry name" value="Head domain of nucleotide exchange factor GrpE"/>
    <property type="match status" value="1"/>
</dbReference>
<dbReference type="HAMAP" id="MF_01151">
    <property type="entry name" value="GrpE"/>
    <property type="match status" value="1"/>
</dbReference>
<evidence type="ECO:0000256" key="1">
    <source>
        <dbReference type="ARBA" id="ARBA00009054"/>
    </source>
</evidence>
<dbReference type="PANTHER" id="PTHR21237">
    <property type="entry name" value="GRPE PROTEIN"/>
    <property type="match status" value="1"/>
</dbReference>
<dbReference type="RefSeq" id="WP_196992603.1">
    <property type="nucleotide sequence ID" value="NZ_JADWYR010000003.1"/>
</dbReference>
<dbReference type="SUPFAM" id="SSF58014">
    <property type="entry name" value="Coiled-coil domain of nucleotide exchange factor GrpE"/>
    <property type="match status" value="1"/>
</dbReference>
<feature type="region of interest" description="Disordered" evidence="6">
    <location>
        <begin position="1"/>
        <end position="43"/>
    </location>
</feature>
<evidence type="ECO:0000256" key="5">
    <source>
        <dbReference type="RuleBase" id="RU004478"/>
    </source>
</evidence>
<dbReference type="InterPro" id="IPR009012">
    <property type="entry name" value="GrpE_head"/>
</dbReference>
<comment type="similarity">
    <text evidence="1 3 5">Belongs to the GrpE family.</text>
</comment>
<comment type="function">
    <text evidence="3 4">Participates actively in the response to hyperosmotic and heat shock by preventing the aggregation of stress-denatured proteins, in association with DnaK and GrpE. It is the nucleotide exchange factor for DnaK and may function as a thermosensor. Unfolded proteins bind initially to DnaJ; upon interaction with the DnaJ-bound protein, DnaK hydrolyzes its bound ATP, resulting in the formation of a stable complex. GrpE releases ADP from DnaK; ATP binding to DnaK triggers the release of the substrate protein, thus completing the reaction cycle. Several rounds of ATP-dependent interactions between DnaJ, DnaK and GrpE are required for fully efficient folding.</text>
</comment>
<keyword evidence="2 3" id="KW-0143">Chaperone</keyword>
<dbReference type="Gene3D" id="2.30.22.10">
    <property type="entry name" value="Head domain of nucleotide exchange factor GrpE"/>
    <property type="match status" value="1"/>
</dbReference>
<feature type="compositionally biased region" description="Polar residues" evidence="6">
    <location>
        <begin position="29"/>
        <end position="41"/>
    </location>
</feature>
<name>A0A931MDQ8_9BACT</name>
<dbReference type="Pfam" id="PF01025">
    <property type="entry name" value="GrpE"/>
    <property type="match status" value="1"/>
</dbReference>
<evidence type="ECO:0000313" key="8">
    <source>
        <dbReference type="Proteomes" id="UP000628448"/>
    </source>
</evidence>
<evidence type="ECO:0000256" key="6">
    <source>
        <dbReference type="SAM" id="MobiDB-lite"/>
    </source>
</evidence>
<dbReference type="GO" id="GO:0051087">
    <property type="term" value="F:protein-folding chaperone binding"/>
    <property type="evidence" value="ECO:0007669"/>
    <property type="project" value="InterPro"/>
</dbReference>
<gene>
    <name evidence="3" type="primary">grpE</name>
    <name evidence="7" type="ORF">I5907_19870</name>
</gene>
<sequence>MEEKEKQTFEQENTVETADFSINADESAAGTTHLNEPMSEQSEIETLRTELQEQKDKYIRLYAEFDNFRRRTSKERLELMQTAGKDVIVSLLDVLDDCDRAEKQMQTTDDVTLIKEGIQLVFNKLRNNLSSKGVKAMESIGQEFDVEKHEAITEIPAPSPELSGKVIDEVQKGYYMNDKIIRFAKVVVGK</sequence>
<dbReference type="GO" id="GO:0005737">
    <property type="term" value="C:cytoplasm"/>
    <property type="evidence" value="ECO:0007669"/>
    <property type="project" value="UniProtKB-SubCell"/>
</dbReference>
<keyword evidence="3" id="KW-0963">Cytoplasm</keyword>
<evidence type="ECO:0000256" key="3">
    <source>
        <dbReference type="HAMAP-Rule" id="MF_01151"/>
    </source>
</evidence>
<dbReference type="CDD" id="cd00446">
    <property type="entry name" value="GrpE"/>
    <property type="match status" value="1"/>
</dbReference>
<evidence type="ECO:0000256" key="2">
    <source>
        <dbReference type="ARBA" id="ARBA00023186"/>
    </source>
</evidence>
<keyword evidence="8" id="KW-1185">Reference proteome</keyword>
<dbReference type="GO" id="GO:0051082">
    <property type="term" value="F:unfolded protein binding"/>
    <property type="evidence" value="ECO:0007669"/>
    <property type="project" value="TreeGrafter"/>
</dbReference>
<keyword evidence="3 4" id="KW-0346">Stress response</keyword>
<dbReference type="GO" id="GO:0042803">
    <property type="term" value="F:protein homodimerization activity"/>
    <property type="evidence" value="ECO:0007669"/>
    <property type="project" value="InterPro"/>
</dbReference>
<dbReference type="AlphaFoldDB" id="A0A931MDQ8"/>
<dbReference type="GO" id="GO:0006457">
    <property type="term" value="P:protein folding"/>
    <property type="evidence" value="ECO:0007669"/>
    <property type="project" value="InterPro"/>
</dbReference>
<dbReference type="EMBL" id="JADWYR010000003">
    <property type="protein sequence ID" value="MBG9378503.1"/>
    <property type="molecule type" value="Genomic_DNA"/>
</dbReference>
<dbReference type="Gene3D" id="3.90.20.20">
    <property type="match status" value="1"/>
</dbReference>
<protein>
    <recommendedName>
        <fullName evidence="3 4">Protein GrpE</fullName>
    </recommendedName>
    <alternativeName>
        <fullName evidence="3">HSP-70 cofactor</fullName>
    </alternativeName>
</protein>
<evidence type="ECO:0000256" key="4">
    <source>
        <dbReference type="RuleBase" id="RU000639"/>
    </source>
</evidence>
<evidence type="ECO:0000313" key="7">
    <source>
        <dbReference type="EMBL" id="MBG9378503.1"/>
    </source>
</evidence>
<dbReference type="PANTHER" id="PTHR21237:SF23">
    <property type="entry name" value="GRPE PROTEIN HOMOLOG, MITOCHONDRIAL"/>
    <property type="match status" value="1"/>
</dbReference>
<reference evidence="7" key="1">
    <citation type="submission" date="2020-11" db="EMBL/GenBank/DDBJ databases">
        <title>Bacterial whole genome sequence for Panacibacter sp. DH6.</title>
        <authorList>
            <person name="Le V."/>
            <person name="Ko S."/>
            <person name="Ahn C.-Y."/>
            <person name="Oh H.-M."/>
        </authorList>
    </citation>
    <scope>NUCLEOTIDE SEQUENCE</scope>
    <source>
        <strain evidence="7">DH6</strain>
    </source>
</reference>
<dbReference type="PRINTS" id="PR00773">
    <property type="entry name" value="GRPEPROTEIN"/>
</dbReference>
<comment type="subunit">
    <text evidence="3">Homodimer.</text>
</comment>
<dbReference type="Proteomes" id="UP000628448">
    <property type="component" value="Unassembled WGS sequence"/>
</dbReference>
<dbReference type="GO" id="GO:0000774">
    <property type="term" value="F:adenyl-nucleotide exchange factor activity"/>
    <property type="evidence" value="ECO:0007669"/>
    <property type="project" value="InterPro"/>
</dbReference>
<dbReference type="InterPro" id="IPR000740">
    <property type="entry name" value="GrpE"/>
</dbReference>
<dbReference type="PROSITE" id="PS01071">
    <property type="entry name" value="GRPE"/>
    <property type="match status" value="1"/>
</dbReference>